<dbReference type="AlphaFoldDB" id="A0AAD7LA96"/>
<evidence type="ECO:0000256" key="1">
    <source>
        <dbReference type="ARBA" id="ARBA00022884"/>
    </source>
</evidence>
<organism evidence="5 6">
    <name type="scientific">Quillaja saponaria</name>
    <name type="common">Soap bark tree</name>
    <dbReference type="NCBI Taxonomy" id="32244"/>
    <lineage>
        <taxon>Eukaryota</taxon>
        <taxon>Viridiplantae</taxon>
        <taxon>Streptophyta</taxon>
        <taxon>Embryophyta</taxon>
        <taxon>Tracheophyta</taxon>
        <taxon>Spermatophyta</taxon>
        <taxon>Magnoliopsida</taxon>
        <taxon>eudicotyledons</taxon>
        <taxon>Gunneridae</taxon>
        <taxon>Pentapetalae</taxon>
        <taxon>rosids</taxon>
        <taxon>fabids</taxon>
        <taxon>Fabales</taxon>
        <taxon>Quillajaceae</taxon>
        <taxon>Quillaja</taxon>
    </lineage>
</organism>
<evidence type="ECO:0000313" key="5">
    <source>
        <dbReference type="EMBL" id="KAJ7954414.1"/>
    </source>
</evidence>
<feature type="domain" description="RRM" evidence="4">
    <location>
        <begin position="199"/>
        <end position="254"/>
    </location>
</feature>
<dbReference type="Pfam" id="PF04059">
    <property type="entry name" value="RRM_2"/>
    <property type="match status" value="1"/>
</dbReference>
<dbReference type="InterPro" id="IPR000504">
    <property type="entry name" value="RRM_dom"/>
</dbReference>
<dbReference type="InterPro" id="IPR012677">
    <property type="entry name" value="Nucleotide-bd_a/b_plait_sf"/>
</dbReference>
<protein>
    <submittedName>
        <fullName evidence="5">Protein terminal ear1</fullName>
    </submittedName>
</protein>
<name>A0AAD7LA96_QUISA</name>
<keyword evidence="1 2" id="KW-0694">RNA-binding</keyword>
<dbReference type="GO" id="GO:0003723">
    <property type="term" value="F:RNA binding"/>
    <property type="evidence" value="ECO:0007669"/>
    <property type="project" value="UniProtKB-UniRule"/>
</dbReference>
<dbReference type="Pfam" id="PF00076">
    <property type="entry name" value="RRM_1"/>
    <property type="match status" value="1"/>
</dbReference>
<proteinExistence type="predicted"/>
<dbReference type="KEGG" id="qsa:O6P43_025997"/>
<keyword evidence="6" id="KW-1185">Reference proteome</keyword>
<dbReference type="InterPro" id="IPR007201">
    <property type="entry name" value="Mei2-like_Rrm_C"/>
</dbReference>
<feature type="region of interest" description="Disordered" evidence="3">
    <location>
        <begin position="353"/>
        <end position="387"/>
    </location>
</feature>
<feature type="compositionally biased region" description="Pro residues" evidence="3">
    <location>
        <begin position="278"/>
        <end position="290"/>
    </location>
</feature>
<dbReference type="Proteomes" id="UP001163823">
    <property type="component" value="Chromosome 10"/>
</dbReference>
<evidence type="ECO:0000259" key="4">
    <source>
        <dbReference type="PROSITE" id="PS50102"/>
    </source>
</evidence>
<sequence length="501" mass="55917">MGETGIRRFPGSLDPRADEFRPRNRNHPYQPTGLNQLCNYEYTSYGQNGRVEATPYCDFAAVGVWYVGPPALVAPPVSHFSSTATRTLLLRYVPGELVSETSLRRELEVFGEVRGVEMEALRDGIVTVHFYDLRHAEMELTEIRNQHMQHQTRLRNHYMYTSLMNVPPPHPPPACGLISGFPVWAQFVVPAQNAVPGGQIFEAFGPVKELRETPLKKNQKFVEFFDIRDAAKALKNRNGKKIHGKPVVIEFSRPGGNGGKFLNAITPINNHHTKSQNHPPPPPFPWPPYPPKFSNRLPPPSSHLSQTKISAGKSNFNKGNINGQVIVSKMASMHLNGAVQNGGLPILRTSNSKKGHCNQSNTVISSTKQQQQQAWSSRPSKKGKQAKKFDTRFLITEAAVVESSSGDSRTTVMIRNIPNKYSQKLLLNMLDNHCIHCNEQIDDVDDQPLSTYDFVYLPIDFKNKCNVGYGFVNMTTPEANLETLQGLPSSTLGGLQLQKNL</sequence>
<feature type="compositionally biased region" description="Polar residues" evidence="3">
    <location>
        <begin position="357"/>
        <end position="378"/>
    </location>
</feature>
<dbReference type="PANTHER" id="PTHR23189">
    <property type="entry name" value="RNA RECOGNITION MOTIF-CONTAINING"/>
    <property type="match status" value="1"/>
</dbReference>
<comment type="caution">
    <text evidence="5">The sequence shown here is derived from an EMBL/GenBank/DDBJ whole genome shotgun (WGS) entry which is preliminary data.</text>
</comment>
<evidence type="ECO:0000313" key="6">
    <source>
        <dbReference type="Proteomes" id="UP001163823"/>
    </source>
</evidence>
<dbReference type="InterPro" id="IPR035979">
    <property type="entry name" value="RBD_domain_sf"/>
</dbReference>
<feature type="region of interest" description="Disordered" evidence="3">
    <location>
        <begin position="1"/>
        <end position="29"/>
    </location>
</feature>
<accession>A0AAD7LA96</accession>
<dbReference type="Gene3D" id="3.30.70.330">
    <property type="match status" value="2"/>
</dbReference>
<gene>
    <name evidence="5" type="ORF">O6P43_025997</name>
</gene>
<evidence type="ECO:0000256" key="2">
    <source>
        <dbReference type="PROSITE-ProRule" id="PRU00176"/>
    </source>
</evidence>
<reference evidence="5" key="1">
    <citation type="journal article" date="2023" name="Science">
        <title>Elucidation of the pathway for biosynthesis of saponin adjuvants from the soapbark tree.</title>
        <authorList>
            <person name="Reed J."/>
            <person name="Orme A."/>
            <person name="El-Demerdash A."/>
            <person name="Owen C."/>
            <person name="Martin L.B.B."/>
            <person name="Misra R.C."/>
            <person name="Kikuchi S."/>
            <person name="Rejzek M."/>
            <person name="Martin A.C."/>
            <person name="Harkess A."/>
            <person name="Leebens-Mack J."/>
            <person name="Louveau T."/>
            <person name="Stephenson M.J."/>
            <person name="Osbourn A."/>
        </authorList>
    </citation>
    <scope>NUCLEOTIDE SEQUENCE</scope>
    <source>
        <strain evidence="5">S10</strain>
    </source>
</reference>
<dbReference type="PROSITE" id="PS50102">
    <property type="entry name" value="RRM"/>
    <property type="match status" value="1"/>
</dbReference>
<dbReference type="SUPFAM" id="SSF54928">
    <property type="entry name" value="RNA-binding domain, RBD"/>
    <property type="match status" value="1"/>
</dbReference>
<evidence type="ECO:0000256" key="3">
    <source>
        <dbReference type="SAM" id="MobiDB-lite"/>
    </source>
</evidence>
<dbReference type="EMBL" id="JARAOO010000010">
    <property type="protein sequence ID" value="KAJ7954414.1"/>
    <property type="molecule type" value="Genomic_DNA"/>
</dbReference>
<feature type="region of interest" description="Disordered" evidence="3">
    <location>
        <begin position="271"/>
        <end position="290"/>
    </location>
</feature>